<name>A0A6I2N2N3_PARDI</name>
<dbReference type="EMBL" id="WKLT01000028">
    <property type="protein sequence ID" value="MRY60248.1"/>
    <property type="molecule type" value="Genomic_DNA"/>
</dbReference>
<dbReference type="Proteomes" id="UP000463337">
    <property type="component" value="Unassembled WGS sequence"/>
</dbReference>
<evidence type="ECO:0000313" key="1">
    <source>
        <dbReference type="EMBL" id="MRY60248.1"/>
    </source>
</evidence>
<accession>A0A6I2N2N3</accession>
<gene>
    <name evidence="1" type="ORF">GKD59_20570</name>
</gene>
<reference evidence="1 2" key="1">
    <citation type="journal article" date="2019" name="Nat. Med.">
        <title>A library of human gut bacterial isolates paired with longitudinal multiomics data enables mechanistic microbiome research.</title>
        <authorList>
            <person name="Poyet M."/>
            <person name="Groussin M."/>
            <person name="Gibbons S.M."/>
            <person name="Avila-Pacheco J."/>
            <person name="Jiang X."/>
            <person name="Kearney S.M."/>
            <person name="Perrotta A.R."/>
            <person name="Berdy B."/>
            <person name="Zhao S."/>
            <person name="Lieberman T.D."/>
            <person name="Swanson P.K."/>
            <person name="Smith M."/>
            <person name="Roesemann S."/>
            <person name="Alexander J.E."/>
            <person name="Rich S.A."/>
            <person name="Livny J."/>
            <person name="Vlamakis H."/>
            <person name="Clish C."/>
            <person name="Bullock K."/>
            <person name="Deik A."/>
            <person name="Scott J."/>
            <person name="Pierce K.A."/>
            <person name="Xavier R.J."/>
            <person name="Alm E.J."/>
        </authorList>
    </citation>
    <scope>NUCLEOTIDE SEQUENCE [LARGE SCALE GENOMIC DNA]</scope>
    <source>
        <strain evidence="1 2">BIOML-A41</strain>
    </source>
</reference>
<evidence type="ECO:0000313" key="2">
    <source>
        <dbReference type="Proteomes" id="UP000463337"/>
    </source>
</evidence>
<protein>
    <submittedName>
        <fullName evidence="1">Uncharacterized protein</fullName>
    </submittedName>
</protein>
<proteinExistence type="predicted"/>
<dbReference type="RefSeq" id="WP_154396242.1">
    <property type="nucleotide sequence ID" value="NZ_JAQDCA010000001.1"/>
</dbReference>
<organism evidence="1 2">
    <name type="scientific">Parabacteroides distasonis</name>
    <dbReference type="NCBI Taxonomy" id="823"/>
    <lineage>
        <taxon>Bacteria</taxon>
        <taxon>Pseudomonadati</taxon>
        <taxon>Bacteroidota</taxon>
        <taxon>Bacteroidia</taxon>
        <taxon>Bacteroidales</taxon>
        <taxon>Tannerellaceae</taxon>
        <taxon>Parabacteroides</taxon>
    </lineage>
</organism>
<dbReference type="AlphaFoldDB" id="A0A6I2N2N3"/>
<comment type="caution">
    <text evidence="1">The sequence shown here is derived from an EMBL/GenBank/DDBJ whole genome shotgun (WGS) entry which is preliminary data.</text>
</comment>
<sequence length="83" mass="9680">MKQKRIQTINAILDQDLEALLKQTDKYEDLVNGRILCENCKKVIAIENIGIVLPDIQNDTMKLRFYCDDIDCIQKYYLENGRG</sequence>